<dbReference type="AlphaFoldDB" id="A0AAE4Y778"/>
<name>A0AAE4Y778_9RHOB</name>
<dbReference type="PRINTS" id="PR00313">
    <property type="entry name" value="CABNDNGRPT"/>
</dbReference>
<keyword evidence="5" id="KW-1185">Reference proteome</keyword>
<evidence type="ECO:0008006" key="6">
    <source>
        <dbReference type="Google" id="ProtNLM"/>
    </source>
</evidence>
<evidence type="ECO:0000313" key="5">
    <source>
        <dbReference type="Proteomes" id="UP001193501"/>
    </source>
</evidence>
<feature type="region of interest" description="Disordered" evidence="3">
    <location>
        <begin position="305"/>
        <end position="345"/>
    </location>
</feature>
<dbReference type="RefSeq" id="WP_168772857.1">
    <property type="nucleotide sequence ID" value="NZ_JAABNR010000001.1"/>
</dbReference>
<comment type="caution">
    <text evidence="4">The sequence shown here is derived from an EMBL/GenBank/DDBJ whole genome shotgun (WGS) entry which is preliminary data.</text>
</comment>
<evidence type="ECO:0000313" key="4">
    <source>
        <dbReference type="EMBL" id="NBZ86051.1"/>
    </source>
</evidence>
<dbReference type="InterPro" id="IPR001343">
    <property type="entry name" value="Hemolysn_Ca-bd"/>
</dbReference>
<dbReference type="InterPro" id="IPR050557">
    <property type="entry name" value="RTX_toxin/Mannuronan_C5-epim"/>
</dbReference>
<evidence type="ECO:0000256" key="3">
    <source>
        <dbReference type="SAM" id="MobiDB-lite"/>
    </source>
</evidence>
<dbReference type="GO" id="GO:0005576">
    <property type="term" value="C:extracellular region"/>
    <property type="evidence" value="ECO:0007669"/>
    <property type="project" value="UniProtKB-SubCell"/>
</dbReference>
<dbReference type="PROSITE" id="PS00330">
    <property type="entry name" value="HEMOLYSIN_CALCIUM"/>
    <property type="match status" value="1"/>
</dbReference>
<protein>
    <recommendedName>
        <fullName evidence="6">Calcium-binding protein</fullName>
    </recommendedName>
</protein>
<organism evidence="4 5">
    <name type="scientific">Stagnihabitans tardus</name>
    <dbReference type="NCBI Taxonomy" id="2699202"/>
    <lineage>
        <taxon>Bacteria</taxon>
        <taxon>Pseudomonadati</taxon>
        <taxon>Pseudomonadota</taxon>
        <taxon>Alphaproteobacteria</taxon>
        <taxon>Rhodobacterales</taxon>
        <taxon>Paracoccaceae</taxon>
        <taxon>Stagnihabitans</taxon>
    </lineage>
</organism>
<evidence type="ECO:0000256" key="2">
    <source>
        <dbReference type="ARBA" id="ARBA00022525"/>
    </source>
</evidence>
<evidence type="ECO:0000256" key="1">
    <source>
        <dbReference type="ARBA" id="ARBA00004613"/>
    </source>
</evidence>
<dbReference type="EMBL" id="JAABNR010000001">
    <property type="protein sequence ID" value="NBZ86051.1"/>
    <property type="molecule type" value="Genomic_DNA"/>
</dbReference>
<dbReference type="GO" id="GO:0005509">
    <property type="term" value="F:calcium ion binding"/>
    <property type="evidence" value="ECO:0007669"/>
    <property type="project" value="InterPro"/>
</dbReference>
<dbReference type="PANTHER" id="PTHR38340:SF1">
    <property type="entry name" value="S-LAYER PROTEIN"/>
    <property type="match status" value="1"/>
</dbReference>
<dbReference type="Gene3D" id="2.150.10.10">
    <property type="entry name" value="Serralysin-like metalloprotease, C-terminal"/>
    <property type="match status" value="3"/>
</dbReference>
<dbReference type="InterPro" id="IPR011049">
    <property type="entry name" value="Serralysin-like_metalloprot_C"/>
</dbReference>
<proteinExistence type="predicted"/>
<accession>A0AAE4Y778</accession>
<comment type="subcellular location">
    <subcellularLocation>
        <location evidence="1">Secreted</location>
    </subcellularLocation>
</comment>
<gene>
    <name evidence="4" type="ORF">GV832_00515</name>
</gene>
<sequence length="469" mass="47894">MANFPATDANDTFAGTWNADRFVGGKGDDVAYGWDGADTFFGGADNDTFFGQAGSDIGYGGTGDDKLQGGGDVDTLYGGAGNDSLMLGTFSGSAGEAYGGTGNDMIQVLSGGLGLVIDGGAGIDTAAFFMSPQSPTGDIEIDFSGTPRASSVNGGAFTLVSVEKLYAYIASEGHHRIIGSALADSVWLVDHVDASVVDLGAGDDFAHVDIGRGHRVQGGTGTDTLRINSTGPVTLVVDDATQTISGTGDTLQGFENYETVVVGAAYVLFGAGNDALYGGYYDDIGHGGGGRDLLRGSRGADILYGDEDRDTVSGGTGNDQLFGGEGSDVLNGGPGEDTVHGGAGDDVIRGGKAGAGVLWGDEGADRFVFGLDAVSPHLIMDFTSGSDSLRFARSLLQFGPSDPGPLPDDLLSFGTAQGEAAQFVLRERADLGELWLEWDPNGDDPAGGTYLMLRLTAGTTLAASDIFLI</sequence>
<dbReference type="Pfam" id="PF00353">
    <property type="entry name" value="HemolysinCabind"/>
    <property type="match status" value="4"/>
</dbReference>
<dbReference type="Proteomes" id="UP001193501">
    <property type="component" value="Unassembled WGS sequence"/>
</dbReference>
<dbReference type="InterPro" id="IPR018511">
    <property type="entry name" value="Hemolysin-typ_Ca-bd_CS"/>
</dbReference>
<dbReference type="PANTHER" id="PTHR38340">
    <property type="entry name" value="S-LAYER PROTEIN"/>
    <property type="match status" value="1"/>
</dbReference>
<dbReference type="SUPFAM" id="SSF51120">
    <property type="entry name" value="beta-Roll"/>
    <property type="match status" value="2"/>
</dbReference>
<reference evidence="4" key="1">
    <citation type="submission" date="2020-01" db="EMBL/GenBank/DDBJ databases">
        <authorList>
            <person name="Chen W.-M."/>
        </authorList>
    </citation>
    <scope>NUCLEOTIDE SEQUENCE</scope>
    <source>
        <strain evidence="4">CYK-10</strain>
    </source>
</reference>
<keyword evidence="2" id="KW-0964">Secreted</keyword>